<keyword evidence="7 10" id="KW-0949">S-adenosyl-L-methionine</keyword>
<evidence type="ECO:0000313" key="12">
    <source>
        <dbReference type="EMBL" id="KKP54679.1"/>
    </source>
</evidence>
<proteinExistence type="inferred from homology"/>
<gene>
    <name evidence="12" type="ORF">UR47_C0013G0059</name>
</gene>
<evidence type="ECO:0000256" key="7">
    <source>
        <dbReference type="ARBA" id="ARBA00022691"/>
    </source>
</evidence>
<sequence>MNTFYIKHKVSEQDIVHLSDSDSEFVIRELKLDIEDIVQIETYEAFFLAMITDIEGNSVEIEIREKVKDKENIQGVGITLIQSLVNRSKFNYFLEKSVEIGVDRIIPIESQYSLLNKNKALKEYGLWQKIVKDATEQSRNIKPTSIEKPIKIDELRVEERENKICLATENVKSTTLKEYMKVANINKSFTVAIGPEKGWSSDDIKSFKKLGFSFIKLNGNILRTESSGLVITSIIKYLKGEI</sequence>
<evidence type="ECO:0000256" key="5">
    <source>
        <dbReference type="ARBA" id="ARBA00022603"/>
    </source>
</evidence>
<evidence type="ECO:0000256" key="1">
    <source>
        <dbReference type="ARBA" id="ARBA00004496"/>
    </source>
</evidence>
<comment type="caution">
    <text evidence="12">The sequence shown here is derived from an EMBL/GenBank/DDBJ whole genome shotgun (WGS) entry which is preliminary data.</text>
</comment>
<dbReference type="Pfam" id="PF04452">
    <property type="entry name" value="Methyltrans_RNA"/>
    <property type="match status" value="1"/>
</dbReference>
<dbReference type="PANTHER" id="PTHR30027">
    <property type="entry name" value="RIBOSOMAL RNA SMALL SUBUNIT METHYLTRANSFERASE E"/>
    <property type="match status" value="1"/>
</dbReference>
<dbReference type="PANTHER" id="PTHR30027:SF3">
    <property type="entry name" value="16S RRNA (URACIL(1498)-N(3))-METHYLTRANSFERASE"/>
    <property type="match status" value="1"/>
</dbReference>
<dbReference type="SUPFAM" id="SSF75217">
    <property type="entry name" value="alpha/beta knot"/>
    <property type="match status" value="1"/>
</dbReference>
<evidence type="ECO:0000256" key="8">
    <source>
        <dbReference type="ARBA" id="ARBA00025699"/>
    </source>
</evidence>
<evidence type="ECO:0000259" key="11">
    <source>
        <dbReference type="Pfam" id="PF04452"/>
    </source>
</evidence>
<dbReference type="AlphaFoldDB" id="A0A0G0ACY7"/>
<keyword evidence="3 10" id="KW-0963">Cytoplasm</keyword>
<comment type="similarity">
    <text evidence="2 10">Belongs to the RNA methyltransferase RsmE family.</text>
</comment>
<accession>A0A0G0ACY7</accession>
<dbReference type="EMBL" id="LBPI01000013">
    <property type="protein sequence ID" value="KKP54679.1"/>
    <property type="molecule type" value="Genomic_DNA"/>
</dbReference>
<comment type="subcellular location">
    <subcellularLocation>
        <location evidence="1 10">Cytoplasm</location>
    </subcellularLocation>
</comment>
<comment type="catalytic activity">
    <reaction evidence="9 10">
        <text>uridine(1498) in 16S rRNA + S-adenosyl-L-methionine = N(3)-methyluridine(1498) in 16S rRNA + S-adenosyl-L-homocysteine + H(+)</text>
        <dbReference type="Rhea" id="RHEA:42920"/>
        <dbReference type="Rhea" id="RHEA-COMP:10283"/>
        <dbReference type="Rhea" id="RHEA-COMP:10284"/>
        <dbReference type="ChEBI" id="CHEBI:15378"/>
        <dbReference type="ChEBI" id="CHEBI:57856"/>
        <dbReference type="ChEBI" id="CHEBI:59789"/>
        <dbReference type="ChEBI" id="CHEBI:65315"/>
        <dbReference type="ChEBI" id="CHEBI:74502"/>
        <dbReference type="EC" id="2.1.1.193"/>
    </reaction>
</comment>
<evidence type="ECO:0000256" key="10">
    <source>
        <dbReference type="PIRNR" id="PIRNR015601"/>
    </source>
</evidence>
<comment type="function">
    <text evidence="8 10">Specifically methylates the N3 position of the uracil ring of uridine 1498 (m3U1498) in 16S rRNA. Acts on the fully assembled 30S ribosomal subunit.</text>
</comment>
<dbReference type="NCBIfam" id="TIGR00046">
    <property type="entry name" value="RsmE family RNA methyltransferase"/>
    <property type="match status" value="1"/>
</dbReference>
<organism evidence="12 13">
    <name type="scientific">candidate division WS6 bacterium GW2011_GWB1_33_6</name>
    <dbReference type="NCBI Taxonomy" id="1619088"/>
    <lineage>
        <taxon>Bacteria</taxon>
        <taxon>Candidatus Dojkabacteria</taxon>
    </lineage>
</organism>
<dbReference type="CDD" id="cd18084">
    <property type="entry name" value="RsmE-like"/>
    <property type="match status" value="1"/>
</dbReference>
<protein>
    <recommendedName>
        <fullName evidence="10">Ribosomal RNA small subunit methyltransferase E</fullName>
        <ecNumber evidence="10">2.1.1.193</ecNumber>
    </recommendedName>
</protein>
<reference evidence="12 13" key="1">
    <citation type="journal article" date="2015" name="Nature">
        <title>rRNA introns, odd ribosomes, and small enigmatic genomes across a large radiation of phyla.</title>
        <authorList>
            <person name="Brown C.T."/>
            <person name="Hug L.A."/>
            <person name="Thomas B.C."/>
            <person name="Sharon I."/>
            <person name="Castelle C.J."/>
            <person name="Singh A."/>
            <person name="Wilkins M.J."/>
            <person name="Williams K.H."/>
            <person name="Banfield J.F."/>
        </authorList>
    </citation>
    <scope>NUCLEOTIDE SEQUENCE [LARGE SCALE GENOMIC DNA]</scope>
</reference>
<keyword evidence="5 10" id="KW-0489">Methyltransferase</keyword>
<evidence type="ECO:0000313" key="13">
    <source>
        <dbReference type="Proteomes" id="UP000034488"/>
    </source>
</evidence>
<dbReference type="InterPro" id="IPR006700">
    <property type="entry name" value="RsmE"/>
</dbReference>
<dbReference type="InterPro" id="IPR046886">
    <property type="entry name" value="RsmE_MTase_dom"/>
</dbReference>
<evidence type="ECO:0000256" key="2">
    <source>
        <dbReference type="ARBA" id="ARBA00005528"/>
    </source>
</evidence>
<dbReference type="InterPro" id="IPR029028">
    <property type="entry name" value="Alpha/beta_knot_MTases"/>
</dbReference>
<dbReference type="Gene3D" id="3.40.1280.10">
    <property type="match status" value="1"/>
</dbReference>
<evidence type="ECO:0000256" key="4">
    <source>
        <dbReference type="ARBA" id="ARBA00022552"/>
    </source>
</evidence>
<keyword evidence="6 10" id="KW-0808">Transferase</keyword>
<dbReference type="GO" id="GO:0070475">
    <property type="term" value="P:rRNA base methylation"/>
    <property type="evidence" value="ECO:0007669"/>
    <property type="project" value="TreeGrafter"/>
</dbReference>
<evidence type="ECO:0000256" key="6">
    <source>
        <dbReference type="ARBA" id="ARBA00022679"/>
    </source>
</evidence>
<dbReference type="GO" id="GO:0070042">
    <property type="term" value="F:rRNA (uridine-N3-)-methyltransferase activity"/>
    <property type="evidence" value="ECO:0007669"/>
    <property type="project" value="TreeGrafter"/>
</dbReference>
<evidence type="ECO:0000256" key="9">
    <source>
        <dbReference type="ARBA" id="ARBA00047944"/>
    </source>
</evidence>
<dbReference type="EC" id="2.1.1.193" evidence="10"/>
<evidence type="ECO:0000256" key="3">
    <source>
        <dbReference type="ARBA" id="ARBA00022490"/>
    </source>
</evidence>
<dbReference type="PIRSF" id="PIRSF015601">
    <property type="entry name" value="MTase_slr0722"/>
    <property type="match status" value="1"/>
</dbReference>
<feature type="domain" description="Ribosomal RNA small subunit methyltransferase E methyltransferase" evidence="11">
    <location>
        <begin position="77"/>
        <end position="235"/>
    </location>
</feature>
<dbReference type="Proteomes" id="UP000034488">
    <property type="component" value="Unassembled WGS sequence"/>
</dbReference>
<dbReference type="GO" id="GO:0005737">
    <property type="term" value="C:cytoplasm"/>
    <property type="evidence" value="ECO:0007669"/>
    <property type="project" value="UniProtKB-SubCell"/>
</dbReference>
<dbReference type="InterPro" id="IPR029026">
    <property type="entry name" value="tRNA_m1G_MTases_N"/>
</dbReference>
<name>A0A0G0ACY7_9BACT</name>
<keyword evidence="4 10" id="KW-0698">rRNA processing</keyword>